<dbReference type="Proteomes" id="UP000199467">
    <property type="component" value="Unassembled WGS sequence"/>
</dbReference>
<dbReference type="AlphaFoldDB" id="A0A1G6T5E0"/>
<reference evidence="2" key="1">
    <citation type="submission" date="2016-10" db="EMBL/GenBank/DDBJ databases">
        <authorList>
            <person name="Varghese N."/>
            <person name="Submissions S."/>
        </authorList>
    </citation>
    <scope>NUCLEOTIDE SEQUENCE [LARGE SCALE GENOMIC DNA]</scope>
    <source>
        <strain evidence="2">DSM 26382</strain>
    </source>
</reference>
<keyword evidence="2" id="KW-1185">Reference proteome</keyword>
<gene>
    <name evidence="1" type="ORF">SAMN05216576_11338</name>
</gene>
<protein>
    <submittedName>
        <fullName evidence="1">K+-transporting ATPase, KdpF subunit</fullName>
    </submittedName>
</protein>
<dbReference type="RefSeq" id="WP_021490657.1">
    <property type="nucleotide sequence ID" value="NZ_FMZQ01000013.1"/>
</dbReference>
<evidence type="ECO:0000313" key="2">
    <source>
        <dbReference type="Proteomes" id="UP000199467"/>
    </source>
</evidence>
<accession>A0A1G6T5E0</accession>
<evidence type="ECO:0000313" key="1">
    <source>
        <dbReference type="EMBL" id="SDD24104.1"/>
    </source>
</evidence>
<sequence length="29" mass="2949">MNAIDGVSLILVVGLFAYLLSALLTAGRG</sequence>
<dbReference type="GeneID" id="300931372"/>
<organism evidence="1 2">
    <name type="scientific">Ectopseudomonas chengduensis</name>
    <dbReference type="NCBI Taxonomy" id="489632"/>
    <lineage>
        <taxon>Bacteria</taxon>
        <taxon>Pseudomonadati</taxon>
        <taxon>Pseudomonadota</taxon>
        <taxon>Gammaproteobacteria</taxon>
        <taxon>Pseudomonadales</taxon>
        <taxon>Pseudomonadaceae</taxon>
        <taxon>Ectopseudomonas</taxon>
    </lineage>
</organism>
<name>A0A1G6T5E0_9GAMM</name>
<proteinExistence type="predicted"/>
<dbReference type="EMBL" id="FMZQ01000013">
    <property type="protein sequence ID" value="SDD24104.1"/>
    <property type="molecule type" value="Genomic_DNA"/>
</dbReference>